<dbReference type="Proteomes" id="UP000525389">
    <property type="component" value="Unassembled WGS sequence"/>
</dbReference>
<evidence type="ECO:0000313" key="1">
    <source>
        <dbReference type="EMBL" id="MBB5234640.1"/>
    </source>
</evidence>
<name>A0A7W8GFK4_9DEIO</name>
<reference evidence="1 2" key="1">
    <citation type="submission" date="2020-08" db="EMBL/GenBank/DDBJ databases">
        <title>Genomic Encyclopedia of Type Strains, Phase IV (KMG-IV): sequencing the most valuable type-strain genomes for metagenomic binning, comparative biology and taxonomic classification.</title>
        <authorList>
            <person name="Goeker M."/>
        </authorList>
    </citation>
    <scope>NUCLEOTIDE SEQUENCE [LARGE SCALE GENOMIC DNA]</scope>
    <source>
        <strain evidence="1 2">DSM 101791</strain>
    </source>
</reference>
<gene>
    <name evidence="1" type="ORF">HNQ09_002083</name>
</gene>
<organism evidence="1 2">
    <name type="scientific">Deinococcus budaensis</name>
    <dbReference type="NCBI Taxonomy" id="1665626"/>
    <lineage>
        <taxon>Bacteria</taxon>
        <taxon>Thermotogati</taxon>
        <taxon>Deinococcota</taxon>
        <taxon>Deinococci</taxon>
        <taxon>Deinococcales</taxon>
        <taxon>Deinococcaceae</taxon>
        <taxon>Deinococcus</taxon>
    </lineage>
</organism>
<protein>
    <submittedName>
        <fullName evidence="1">Uncharacterized protein</fullName>
    </submittedName>
</protein>
<proteinExistence type="predicted"/>
<dbReference type="EMBL" id="JACHFN010000007">
    <property type="protein sequence ID" value="MBB5234640.1"/>
    <property type="molecule type" value="Genomic_DNA"/>
</dbReference>
<comment type="caution">
    <text evidence="1">The sequence shown here is derived from an EMBL/GenBank/DDBJ whole genome shotgun (WGS) entry which is preliminary data.</text>
</comment>
<accession>A0A7W8GFK4</accession>
<dbReference type="AlphaFoldDB" id="A0A7W8GFK4"/>
<keyword evidence="2" id="KW-1185">Reference proteome</keyword>
<sequence>MGCLFGIFAGLFPRLGVLLIWLARPVLFTAAFGGA</sequence>
<evidence type="ECO:0000313" key="2">
    <source>
        <dbReference type="Proteomes" id="UP000525389"/>
    </source>
</evidence>